<feature type="non-terminal residue" evidence="2">
    <location>
        <position position="1"/>
    </location>
</feature>
<dbReference type="AlphaFoldDB" id="A0A6J4VMG4"/>
<feature type="compositionally biased region" description="Low complexity" evidence="1">
    <location>
        <begin position="90"/>
        <end position="100"/>
    </location>
</feature>
<protein>
    <submittedName>
        <fullName evidence="2">Uncharacterized protein</fullName>
    </submittedName>
</protein>
<reference evidence="2" key="1">
    <citation type="submission" date="2020-02" db="EMBL/GenBank/DDBJ databases">
        <authorList>
            <person name="Meier V. D."/>
        </authorList>
    </citation>
    <scope>NUCLEOTIDE SEQUENCE</scope>
    <source>
        <strain evidence="2">AVDCRST_MAG59</strain>
    </source>
</reference>
<feature type="non-terminal residue" evidence="2">
    <location>
        <position position="100"/>
    </location>
</feature>
<feature type="compositionally biased region" description="Basic residues" evidence="1">
    <location>
        <begin position="1"/>
        <end position="11"/>
    </location>
</feature>
<organism evidence="2">
    <name type="scientific">uncultured Thermomicrobiales bacterium</name>
    <dbReference type="NCBI Taxonomy" id="1645740"/>
    <lineage>
        <taxon>Bacteria</taxon>
        <taxon>Pseudomonadati</taxon>
        <taxon>Thermomicrobiota</taxon>
        <taxon>Thermomicrobia</taxon>
        <taxon>Thermomicrobiales</taxon>
        <taxon>environmental samples</taxon>
    </lineage>
</organism>
<gene>
    <name evidence="2" type="ORF">AVDCRST_MAG59-5138</name>
</gene>
<sequence>GRRPTRNRARSRSPSSRSCRTTAGPKARRHHPSGKAGGRARLIVEPALAGRSPGRGLDDPRRRRRPGSSPRHDLGREGLPCARGGRRRGSGLNRRAGGAV</sequence>
<dbReference type="EMBL" id="CADCWF010000364">
    <property type="protein sequence ID" value="CAA9583537.1"/>
    <property type="molecule type" value="Genomic_DNA"/>
</dbReference>
<evidence type="ECO:0000313" key="2">
    <source>
        <dbReference type="EMBL" id="CAA9583537.1"/>
    </source>
</evidence>
<feature type="region of interest" description="Disordered" evidence="1">
    <location>
        <begin position="1"/>
        <end position="100"/>
    </location>
</feature>
<proteinExistence type="predicted"/>
<name>A0A6J4VMG4_9BACT</name>
<accession>A0A6J4VMG4</accession>
<feature type="compositionally biased region" description="Low complexity" evidence="1">
    <location>
        <begin position="12"/>
        <end position="23"/>
    </location>
</feature>
<evidence type="ECO:0000256" key="1">
    <source>
        <dbReference type="SAM" id="MobiDB-lite"/>
    </source>
</evidence>